<proteinExistence type="predicted"/>
<comment type="caution">
    <text evidence="2">The sequence shown here is derived from an EMBL/GenBank/DDBJ whole genome shotgun (WGS) entry which is preliminary data.</text>
</comment>
<evidence type="ECO:0000256" key="1">
    <source>
        <dbReference type="ARBA" id="ARBA00022679"/>
    </source>
</evidence>
<dbReference type="SUPFAM" id="SSF52540">
    <property type="entry name" value="P-loop containing nucleoside triphosphate hydrolases"/>
    <property type="match status" value="1"/>
</dbReference>
<dbReference type="GO" id="GO:0008146">
    <property type="term" value="F:sulfotransferase activity"/>
    <property type="evidence" value="ECO:0007669"/>
    <property type="project" value="InterPro"/>
</dbReference>
<reference evidence="2" key="1">
    <citation type="submission" date="2023-11" db="EMBL/GenBank/DDBJ databases">
        <title>MicrobeMod: A computational toolkit for identifying prokaryotic methylation and restriction-modification with nanopore sequencing.</title>
        <authorList>
            <person name="Crits-Christoph A."/>
            <person name="Kang S.C."/>
            <person name="Lee H."/>
            <person name="Ostrov N."/>
        </authorList>
    </citation>
    <scope>NUCLEOTIDE SEQUENCE</scope>
    <source>
        <strain evidence="2">ATCC 51242</strain>
    </source>
</reference>
<protein>
    <submittedName>
        <fullName evidence="2">Sulfotransferase</fullName>
        <ecNumber evidence="2">2.8.2.-</ecNumber>
    </submittedName>
</protein>
<sequence length="329" mass="38080">MYPHFIGIGAQKAGTTWLDRNLECHPGIWMPPRKEIHYFDRSANFVDPPQKKNRSAFKKDRRKLSVARLREYLWTRRFRSTPRTDRWYASLFRPGRGQVAGEITPEYAVLPREKVAHVHRLMPEAKILFVLRNPVERVWSHAVMDFKRKGRNAREMPAEEVLEFARRPYVEPKRNYLKTLEVWGEFYPPERIFVGFMEDINWHPRPFLKEVYGFLGVNPDFRPPAPGKKVNVKSGGSMSTAAARLIAAEYIDTLEALSDAFGGYASFWLYCAERLMEGAWSEEEIPNPIAGSTLWEEWRGTLPPEDRPESLFMSGSLSGLAYRSGDPGR</sequence>
<dbReference type="Gene3D" id="3.40.50.300">
    <property type="entry name" value="P-loop containing nucleotide triphosphate hydrolases"/>
    <property type="match status" value="1"/>
</dbReference>
<dbReference type="InterPro" id="IPR037359">
    <property type="entry name" value="NST/OST"/>
</dbReference>
<dbReference type="EC" id="2.8.2.-" evidence="2"/>
<keyword evidence="1 2" id="KW-0808">Transferase</keyword>
<dbReference type="PANTHER" id="PTHR10605">
    <property type="entry name" value="HEPARAN SULFATE SULFOTRANSFERASE"/>
    <property type="match status" value="1"/>
</dbReference>
<name>A0AB35T8S5_RUBRA</name>
<gene>
    <name evidence="2" type="ORF">SIL72_03935</name>
</gene>
<dbReference type="AlphaFoldDB" id="A0AB35T8S5"/>
<evidence type="ECO:0000313" key="2">
    <source>
        <dbReference type="EMBL" id="MDX5893175.1"/>
    </source>
</evidence>
<dbReference type="RefSeq" id="WP_320073044.1">
    <property type="nucleotide sequence ID" value="NZ_JAWXXX010000001.1"/>
</dbReference>
<dbReference type="Proteomes" id="UP001281130">
    <property type="component" value="Unassembled WGS sequence"/>
</dbReference>
<dbReference type="EMBL" id="JAWXXX010000001">
    <property type="protein sequence ID" value="MDX5893175.1"/>
    <property type="molecule type" value="Genomic_DNA"/>
</dbReference>
<dbReference type="InterPro" id="IPR027417">
    <property type="entry name" value="P-loop_NTPase"/>
</dbReference>
<dbReference type="Pfam" id="PF13469">
    <property type="entry name" value="Sulfotransfer_3"/>
    <property type="match status" value="1"/>
</dbReference>
<dbReference type="PANTHER" id="PTHR10605:SF56">
    <property type="entry name" value="BIFUNCTIONAL HEPARAN SULFATE N-DEACETYLASE_N-SULFOTRANSFERASE"/>
    <property type="match status" value="1"/>
</dbReference>
<evidence type="ECO:0000313" key="3">
    <source>
        <dbReference type="Proteomes" id="UP001281130"/>
    </source>
</evidence>
<organism evidence="2 3">
    <name type="scientific">Rubrobacter radiotolerans</name>
    <name type="common">Arthrobacter radiotolerans</name>
    <dbReference type="NCBI Taxonomy" id="42256"/>
    <lineage>
        <taxon>Bacteria</taxon>
        <taxon>Bacillati</taxon>
        <taxon>Actinomycetota</taxon>
        <taxon>Rubrobacteria</taxon>
        <taxon>Rubrobacterales</taxon>
        <taxon>Rubrobacteraceae</taxon>
        <taxon>Rubrobacter</taxon>
    </lineage>
</organism>
<accession>A0AB35T8S5</accession>